<accession>A0AAD9M8M5</accession>
<dbReference type="EMBL" id="MU842819">
    <property type="protein sequence ID" value="KAK2033780.1"/>
    <property type="molecule type" value="Genomic_DNA"/>
</dbReference>
<dbReference type="AlphaFoldDB" id="A0AAD9M8M5"/>
<name>A0AAD9M8M5_9PEZI</name>
<organism evidence="1 2">
    <name type="scientific">Colletotrichum zoysiae</name>
    <dbReference type="NCBI Taxonomy" id="1216348"/>
    <lineage>
        <taxon>Eukaryota</taxon>
        <taxon>Fungi</taxon>
        <taxon>Dikarya</taxon>
        <taxon>Ascomycota</taxon>
        <taxon>Pezizomycotina</taxon>
        <taxon>Sordariomycetes</taxon>
        <taxon>Hypocreomycetidae</taxon>
        <taxon>Glomerellales</taxon>
        <taxon>Glomerellaceae</taxon>
        <taxon>Colletotrichum</taxon>
        <taxon>Colletotrichum graminicola species complex</taxon>
    </lineage>
</organism>
<comment type="caution">
    <text evidence="1">The sequence shown here is derived from an EMBL/GenBank/DDBJ whole genome shotgun (WGS) entry which is preliminary data.</text>
</comment>
<reference evidence="1" key="1">
    <citation type="submission" date="2021-06" db="EMBL/GenBank/DDBJ databases">
        <title>Comparative genomics, transcriptomics and evolutionary studies reveal genomic signatures of adaptation to plant cell wall in hemibiotrophic fungi.</title>
        <authorList>
            <consortium name="DOE Joint Genome Institute"/>
            <person name="Baroncelli R."/>
            <person name="Diaz J.F."/>
            <person name="Benocci T."/>
            <person name="Peng M."/>
            <person name="Battaglia E."/>
            <person name="Haridas S."/>
            <person name="Andreopoulos W."/>
            <person name="Labutti K."/>
            <person name="Pangilinan J."/>
            <person name="Floch G.L."/>
            <person name="Makela M.R."/>
            <person name="Henrissat B."/>
            <person name="Grigoriev I.V."/>
            <person name="Crouch J.A."/>
            <person name="De Vries R.P."/>
            <person name="Sukno S.A."/>
            <person name="Thon M.R."/>
        </authorList>
    </citation>
    <scope>NUCLEOTIDE SEQUENCE</scope>
    <source>
        <strain evidence="1">MAFF235873</strain>
    </source>
</reference>
<evidence type="ECO:0000313" key="1">
    <source>
        <dbReference type="EMBL" id="KAK2033780.1"/>
    </source>
</evidence>
<gene>
    <name evidence="1" type="ORF">LX32DRAFT_42375</name>
</gene>
<dbReference type="Proteomes" id="UP001232148">
    <property type="component" value="Unassembled WGS sequence"/>
</dbReference>
<sequence length="159" mass="17551">MWHVTNVFPLSPPPTLVERHMATCVSAASFYDMNDRKDWVPLQSTAPPIPYSSSTTLRATLASPACRKGTQRRLSLGTFDSDHTFLCFASCRHHTSAVTHLRAADGCQLNFLMFRFFTSSTRSRTTQHAQSSSPATLRAVGLVHDGCTSKSAHHLGVMR</sequence>
<proteinExistence type="predicted"/>
<keyword evidence="2" id="KW-1185">Reference proteome</keyword>
<evidence type="ECO:0000313" key="2">
    <source>
        <dbReference type="Proteomes" id="UP001232148"/>
    </source>
</evidence>
<protein>
    <submittedName>
        <fullName evidence="1">Uncharacterized protein</fullName>
    </submittedName>
</protein>